<evidence type="ECO:0000256" key="2">
    <source>
        <dbReference type="ARBA" id="ARBA00004236"/>
    </source>
</evidence>
<evidence type="ECO:0000256" key="11">
    <source>
        <dbReference type="SAM" id="MobiDB-lite"/>
    </source>
</evidence>
<dbReference type="EC" id="2.7.13.3" evidence="3"/>
<feature type="compositionally biased region" description="Low complexity" evidence="11">
    <location>
        <begin position="448"/>
        <end position="464"/>
    </location>
</feature>
<keyword evidence="9" id="KW-0902">Two-component regulatory system</keyword>
<evidence type="ECO:0000256" key="7">
    <source>
        <dbReference type="ARBA" id="ARBA00022777"/>
    </source>
</evidence>
<keyword evidence="4" id="KW-0597">Phosphoprotein</keyword>
<evidence type="ECO:0000256" key="6">
    <source>
        <dbReference type="ARBA" id="ARBA00022692"/>
    </source>
</evidence>
<keyword evidence="10 12" id="KW-0472">Membrane</keyword>
<dbReference type="Gene3D" id="1.10.287.130">
    <property type="match status" value="1"/>
</dbReference>
<keyword evidence="8 12" id="KW-1133">Transmembrane helix</keyword>
<dbReference type="InterPro" id="IPR003661">
    <property type="entry name" value="HisK_dim/P_dom"/>
</dbReference>
<evidence type="ECO:0000256" key="3">
    <source>
        <dbReference type="ARBA" id="ARBA00012438"/>
    </source>
</evidence>
<dbReference type="RefSeq" id="WP_344659891.1">
    <property type="nucleotide sequence ID" value="NZ_BAAAQM010000033.1"/>
</dbReference>
<feature type="transmembrane region" description="Helical" evidence="12">
    <location>
        <begin position="148"/>
        <end position="167"/>
    </location>
</feature>
<dbReference type="SUPFAM" id="SSF47384">
    <property type="entry name" value="Homodimeric domain of signal transducing histidine kinase"/>
    <property type="match status" value="1"/>
</dbReference>
<reference evidence="15" key="1">
    <citation type="journal article" date="2019" name="Int. J. Syst. Evol. Microbiol.">
        <title>The Global Catalogue of Microorganisms (GCM) 10K type strain sequencing project: providing services to taxonomists for standard genome sequencing and annotation.</title>
        <authorList>
            <consortium name="The Broad Institute Genomics Platform"/>
            <consortium name="The Broad Institute Genome Sequencing Center for Infectious Disease"/>
            <person name="Wu L."/>
            <person name="Ma J."/>
        </authorList>
    </citation>
    <scope>NUCLEOTIDE SEQUENCE [LARGE SCALE GENOMIC DNA]</scope>
    <source>
        <strain evidence="15">JCM 16013</strain>
    </source>
</reference>
<evidence type="ECO:0000256" key="4">
    <source>
        <dbReference type="ARBA" id="ARBA00022553"/>
    </source>
</evidence>
<feature type="transmembrane region" description="Helical" evidence="12">
    <location>
        <begin position="6"/>
        <end position="29"/>
    </location>
</feature>
<dbReference type="PANTHER" id="PTHR45436">
    <property type="entry name" value="SENSOR HISTIDINE KINASE YKOH"/>
    <property type="match status" value="1"/>
</dbReference>
<organism evidence="14 15">
    <name type="scientific">Catenulispora subtropica</name>
    <dbReference type="NCBI Taxonomy" id="450798"/>
    <lineage>
        <taxon>Bacteria</taxon>
        <taxon>Bacillati</taxon>
        <taxon>Actinomycetota</taxon>
        <taxon>Actinomycetes</taxon>
        <taxon>Catenulisporales</taxon>
        <taxon>Catenulisporaceae</taxon>
        <taxon>Catenulispora</taxon>
    </lineage>
</organism>
<dbReference type="InterPro" id="IPR003594">
    <property type="entry name" value="HATPase_dom"/>
</dbReference>
<dbReference type="SMART" id="SM00388">
    <property type="entry name" value="HisKA"/>
    <property type="match status" value="1"/>
</dbReference>
<proteinExistence type="predicted"/>
<evidence type="ECO:0000256" key="5">
    <source>
        <dbReference type="ARBA" id="ARBA00022679"/>
    </source>
</evidence>
<dbReference type="SMART" id="SM00387">
    <property type="entry name" value="HATPase_c"/>
    <property type="match status" value="1"/>
</dbReference>
<dbReference type="PANTHER" id="PTHR45436:SF5">
    <property type="entry name" value="SENSOR HISTIDINE KINASE TRCS"/>
    <property type="match status" value="1"/>
</dbReference>
<dbReference type="Gene3D" id="3.30.565.10">
    <property type="entry name" value="Histidine kinase-like ATPase, C-terminal domain"/>
    <property type="match status" value="1"/>
</dbReference>
<keyword evidence="5" id="KW-0808">Transferase</keyword>
<evidence type="ECO:0000256" key="12">
    <source>
        <dbReference type="SAM" id="Phobius"/>
    </source>
</evidence>
<comment type="subcellular location">
    <subcellularLocation>
        <location evidence="2">Cell membrane</location>
    </subcellularLocation>
</comment>
<dbReference type="SUPFAM" id="SSF55874">
    <property type="entry name" value="ATPase domain of HSP90 chaperone/DNA topoisomerase II/histidine kinase"/>
    <property type="match status" value="1"/>
</dbReference>
<name>A0ABP5DUR4_9ACTN</name>
<feature type="domain" description="Histidine kinase" evidence="13">
    <location>
        <begin position="235"/>
        <end position="445"/>
    </location>
</feature>
<evidence type="ECO:0000256" key="9">
    <source>
        <dbReference type="ARBA" id="ARBA00023012"/>
    </source>
</evidence>
<dbReference type="CDD" id="cd00082">
    <property type="entry name" value="HisKA"/>
    <property type="match status" value="1"/>
</dbReference>
<evidence type="ECO:0000256" key="1">
    <source>
        <dbReference type="ARBA" id="ARBA00000085"/>
    </source>
</evidence>
<dbReference type="Pfam" id="PF00512">
    <property type="entry name" value="HisKA"/>
    <property type="match status" value="1"/>
</dbReference>
<evidence type="ECO:0000256" key="8">
    <source>
        <dbReference type="ARBA" id="ARBA00022989"/>
    </source>
</evidence>
<evidence type="ECO:0000259" key="13">
    <source>
        <dbReference type="PROSITE" id="PS50109"/>
    </source>
</evidence>
<keyword evidence="7" id="KW-0418">Kinase</keyword>
<comment type="catalytic activity">
    <reaction evidence="1">
        <text>ATP + protein L-histidine = ADP + protein N-phospho-L-histidine.</text>
        <dbReference type="EC" id="2.7.13.3"/>
    </reaction>
</comment>
<dbReference type="InterPro" id="IPR004358">
    <property type="entry name" value="Sig_transdc_His_kin-like_C"/>
</dbReference>
<dbReference type="PROSITE" id="PS50109">
    <property type="entry name" value="HIS_KIN"/>
    <property type="match status" value="1"/>
</dbReference>
<dbReference type="CDD" id="cd00075">
    <property type="entry name" value="HATPase"/>
    <property type="match status" value="1"/>
</dbReference>
<dbReference type="InterPro" id="IPR036097">
    <property type="entry name" value="HisK_dim/P_sf"/>
</dbReference>
<evidence type="ECO:0000313" key="14">
    <source>
        <dbReference type="EMBL" id="GAA1984860.1"/>
    </source>
</evidence>
<dbReference type="InterPro" id="IPR050428">
    <property type="entry name" value="TCS_sensor_his_kinase"/>
</dbReference>
<gene>
    <name evidence="14" type="ORF">GCM10009838_53740</name>
</gene>
<dbReference type="EMBL" id="BAAAQM010000033">
    <property type="protein sequence ID" value="GAA1984860.1"/>
    <property type="molecule type" value="Genomic_DNA"/>
</dbReference>
<dbReference type="InterPro" id="IPR036890">
    <property type="entry name" value="HATPase_C_sf"/>
</dbReference>
<dbReference type="Proteomes" id="UP001499854">
    <property type="component" value="Unassembled WGS sequence"/>
</dbReference>
<comment type="caution">
    <text evidence="14">The sequence shown here is derived from an EMBL/GenBank/DDBJ whole genome shotgun (WGS) entry which is preliminary data.</text>
</comment>
<evidence type="ECO:0000313" key="15">
    <source>
        <dbReference type="Proteomes" id="UP001499854"/>
    </source>
</evidence>
<dbReference type="Pfam" id="PF02518">
    <property type="entry name" value="HATPase_c"/>
    <property type="match status" value="1"/>
</dbReference>
<dbReference type="PRINTS" id="PR00344">
    <property type="entry name" value="BCTRLSENSOR"/>
</dbReference>
<feature type="region of interest" description="Disordered" evidence="11">
    <location>
        <begin position="448"/>
        <end position="475"/>
    </location>
</feature>
<dbReference type="InterPro" id="IPR005467">
    <property type="entry name" value="His_kinase_dom"/>
</dbReference>
<evidence type="ECO:0000256" key="10">
    <source>
        <dbReference type="ARBA" id="ARBA00023136"/>
    </source>
</evidence>
<keyword evidence="15" id="KW-1185">Reference proteome</keyword>
<keyword evidence="6 12" id="KW-0812">Transmembrane</keyword>
<protein>
    <recommendedName>
        <fullName evidence="3">histidine kinase</fullName>
        <ecNumber evidence="3">2.7.13.3</ecNumber>
    </recommendedName>
</protein>
<sequence length="475" mass="49653">MKLSTRFAWMSAATLPVLVLAAGAALVPWETADLRAERDAHLHARAELLVPQAGSLAAQSTDPGSRVRQALQAPDDSVVIAARGSDVAVGDTPPAARLPLADGAFSVRDGVRTWRGYSASDAAAGTRVWVVEPETVLTAKVRKLRGRVWLMALIVSPVTFGVGALLGRRTIRPLTILRNRAGLVSAGTGARIALRTRVEEVDEVAAVLDEALARRDDQERQTVEAWQAARSFAATAAHELRTPLTAVQVALDVLEHPGAGEEDRAAALADLREAHGRVLGLLDVLRALSRVELTRAESFTAVDLAEIAEAALHAARGRHAEVRYEMRVEGVVGAAVMVGWGDGLRMVVDNLLDNAAVHGGGTVTLGVWQRGDAFALTVEDEGPGIPPELRTRVFERFSKAGSSRGFGLGLTIVAQVVALHGGSVEAGATPTGRGARFTVRLPAGPVGPATPVGPAGAVGPAGPVRPSQGFPKVSA</sequence>
<accession>A0ABP5DUR4</accession>